<dbReference type="PANTHER" id="PTHR11706:SF81">
    <property type="entry name" value="METAL TRANSPORTER NRAMP1 HOMOLOG ISOFORM X1"/>
    <property type="match status" value="1"/>
</dbReference>
<evidence type="ECO:0000256" key="2">
    <source>
        <dbReference type="ARBA" id="ARBA00006670"/>
    </source>
</evidence>
<gene>
    <name evidence="7" type="ORF">MGAL_10B018697</name>
</gene>
<feature type="transmembrane region" description="Helical" evidence="6">
    <location>
        <begin position="28"/>
        <end position="47"/>
    </location>
</feature>
<comment type="subcellular location">
    <subcellularLocation>
        <location evidence="1">Membrane</location>
        <topology evidence="1">Multi-pass membrane protein</topology>
    </subcellularLocation>
</comment>
<accession>A0A8B6DYI3</accession>
<keyword evidence="8" id="KW-1185">Reference proteome</keyword>
<dbReference type="GO" id="GO:0005886">
    <property type="term" value="C:plasma membrane"/>
    <property type="evidence" value="ECO:0007669"/>
    <property type="project" value="TreeGrafter"/>
</dbReference>
<evidence type="ECO:0000256" key="4">
    <source>
        <dbReference type="ARBA" id="ARBA00022989"/>
    </source>
</evidence>
<evidence type="ECO:0000256" key="3">
    <source>
        <dbReference type="ARBA" id="ARBA00022692"/>
    </source>
</evidence>
<sequence>MVLFQGTYAGQFVMEGFMNIRWSKWKRVLLTRSIAMVPTIIVALIATNDLDAMNNWLNVLQSVQLPFALLPVLHFTSSETIMREFKNGRVMKITVWGLAILVMGINFYLVIISVAIGPHTVLKLKMMIALKFNRDTEKILNEIERRETLKYTTREDLSNTAS</sequence>
<dbReference type="GO" id="GO:0015086">
    <property type="term" value="F:cadmium ion transmembrane transporter activity"/>
    <property type="evidence" value="ECO:0007669"/>
    <property type="project" value="TreeGrafter"/>
</dbReference>
<dbReference type="InterPro" id="IPR001046">
    <property type="entry name" value="NRAMP_fam"/>
</dbReference>
<evidence type="ECO:0000256" key="6">
    <source>
        <dbReference type="SAM" id="Phobius"/>
    </source>
</evidence>
<evidence type="ECO:0000313" key="7">
    <source>
        <dbReference type="EMBL" id="VDI25722.1"/>
    </source>
</evidence>
<dbReference type="AlphaFoldDB" id="A0A8B6DYI3"/>
<comment type="caution">
    <text evidence="7">The sequence shown here is derived from an EMBL/GenBank/DDBJ whole genome shotgun (WGS) entry which is preliminary data.</text>
</comment>
<keyword evidence="5 6" id="KW-0472">Membrane</keyword>
<evidence type="ECO:0000313" key="8">
    <source>
        <dbReference type="Proteomes" id="UP000596742"/>
    </source>
</evidence>
<dbReference type="EMBL" id="UYJE01004176">
    <property type="protein sequence ID" value="VDI25722.1"/>
    <property type="molecule type" value="Genomic_DNA"/>
</dbReference>
<evidence type="ECO:0000256" key="1">
    <source>
        <dbReference type="ARBA" id="ARBA00004141"/>
    </source>
</evidence>
<reference evidence="7" key="1">
    <citation type="submission" date="2018-11" db="EMBL/GenBank/DDBJ databases">
        <authorList>
            <person name="Alioto T."/>
            <person name="Alioto T."/>
        </authorList>
    </citation>
    <scope>NUCLEOTIDE SEQUENCE</scope>
</reference>
<dbReference type="Proteomes" id="UP000596742">
    <property type="component" value="Unassembled WGS sequence"/>
</dbReference>
<dbReference type="GO" id="GO:0010008">
    <property type="term" value="C:endosome membrane"/>
    <property type="evidence" value="ECO:0007669"/>
    <property type="project" value="TreeGrafter"/>
</dbReference>
<keyword evidence="3 6" id="KW-0812">Transmembrane</keyword>
<proteinExistence type="inferred from homology"/>
<dbReference type="PANTHER" id="PTHR11706">
    <property type="entry name" value="SOLUTE CARRIER PROTEIN FAMILY 11 MEMBER"/>
    <property type="match status" value="1"/>
</dbReference>
<dbReference type="OrthoDB" id="409173at2759"/>
<feature type="transmembrane region" description="Helical" evidence="6">
    <location>
        <begin position="93"/>
        <end position="116"/>
    </location>
</feature>
<dbReference type="GO" id="GO:0005381">
    <property type="term" value="F:iron ion transmembrane transporter activity"/>
    <property type="evidence" value="ECO:0007669"/>
    <property type="project" value="TreeGrafter"/>
</dbReference>
<dbReference type="GO" id="GO:0005384">
    <property type="term" value="F:manganese ion transmembrane transporter activity"/>
    <property type="evidence" value="ECO:0007669"/>
    <property type="project" value="TreeGrafter"/>
</dbReference>
<evidence type="ECO:0000256" key="5">
    <source>
        <dbReference type="ARBA" id="ARBA00023136"/>
    </source>
</evidence>
<protein>
    <submittedName>
        <fullName evidence="7">Uncharacterized protein</fullName>
    </submittedName>
</protein>
<keyword evidence="4 6" id="KW-1133">Transmembrane helix</keyword>
<comment type="similarity">
    <text evidence="2">Belongs to the NRAMP family.</text>
</comment>
<organism evidence="7 8">
    <name type="scientific">Mytilus galloprovincialis</name>
    <name type="common">Mediterranean mussel</name>
    <dbReference type="NCBI Taxonomy" id="29158"/>
    <lineage>
        <taxon>Eukaryota</taxon>
        <taxon>Metazoa</taxon>
        <taxon>Spiralia</taxon>
        <taxon>Lophotrochozoa</taxon>
        <taxon>Mollusca</taxon>
        <taxon>Bivalvia</taxon>
        <taxon>Autobranchia</taxon>
        <taxon>Pteriomorphia</taxon>
        <taxon>Mytilida</taxon>
        <taxon>Mytiloidea</taxon>
        <taxon>Mytilidae</taxon>
        <taxon>Mytilinae</taxon>
        <taxon>Mytilus</taxon>
    </lineage>
</organism>
<dbReference type="Pfam" id="PF01566">
    <property type="entry name" value="Nramp"/>
    <property type="match status" value="1"/>
</dbReference>
<dbReference type="PRINTS" id="PR00447">
    <property type="entry name" value="NATRESASSCMP"/>
</dbReference>
<name>A0A8B6DYI3_MYTGA</name>